<evidence type="ECO:0000256" key="1">
    <source>
        <dbReference type="ARBA" id="ARBA00022517"/>
    </source>
</evidence>
<dbReference type="GO" id="GO:0006508">
    <property type="term" value="P:proteolysis"/>
    <property type="evidence" value="ECO:0007669"/>
    <property type="project" value="UniProtKB-KW"/>
</dbReference>
<evidence type="ECO:0000256" key="3">
    <source>
        <dbReference type="ARBA" id="ARBA00022801"/>
    </source>
</evidence>
<evidence type="ECO:0000256" key="2">
    <source>
        <dbReference type="ARBA" id="ARBA00022670"/>
    </source>
</evidence>
<gene>
    <name evidence="7" type="ORF">FC36_GL001806</name>
</gene>
<dbReference type="GO" id="GO:0008234">
    <property type="term" value="F:cysteine-type peptidase activity"/>
    <property type="evidence" value="ECO:0007669"/>
    <property type="project" value="UniProtKB-KW"/>
</dbReference>
<dbReference type="PANTHER" id="PTHR39178:SF1">
    <property type="entry name" value="RIBOSOMAL-PROCESSING CYSTEINE PROTEASE PRP"/>
    <property type="match status" value="1"/>
</dbReference>
<dbReference type="InterPro" id="IPR036764">
    <property type="entry name" value="Peptidase_Prp_sf"/>
</dbReference>
<evidence type="ECO:0000313" key="8">
    <source>
        <dbReference type="Proteomes" id="UP000051048"/>
    </source>
</evidence>
<sequence>MIKAHMTYGTGNRITGFELTGHAGYGIEGEDIVCAAVSVLTISTVNSLEQLAKVELDIDERPLEGGYLRVELKTDNDEAQLLLASLRLGLADIAQQYRKYIRFKD</sequence>
<dbReference type="RefSeq" id="WP_023858802.1">
    <property type="nucleotide sequence ID" value="NZ_AZFH01000192.1"/>
</dbReference>
<dbReference type="AlphaFoldDB" id="A0A0R1T7Q9"/>
<dbReference type="EMBL" id="AZFH01000192">
    <property type="protein sequence ID" value="KRL76814.1"/>
    <property type="molecule type" value="Genomic_DNA"/>
</dbReference>
<dbReference type="PANTHER" id="PTHR39178">
    <property type="entry name" value="HYPOTHETICAL RIBOSOME-ASSOCIATED PROTEIN"/>
    <property type="match status" value="1"/>
</dbReference>
<accession>A0A0R1T7Q9</accession>
<keyword evidence="1" id="KW-0690">Ribosome biogenesis</keyword>
<dbReference type="InterPro" id="IPR007422">
    <property type="entry name" value="Peptidase_Prp"/>
</dbReference>
<protein>
    <recommendedName>
        <fullName evidence="6">Ribosomal processing cysteine protease Prp</fullName>
    </recommendedName>
</protein>
<dbReference type="STRING" id="1423740.FC36_GL001806"/>
<evidence type="ECO:0000256" key="4">
    <source>
        <dbReference type="ARBA" id="ARBA00022807"/>
    </source>
</evidence>
<keyword evidence="3" id="KW-0378">Hydrolase</keyword>
<proteinExistence type="inferred from homology"/>
<name>A0A0R1T7Q9_9LACO</name>
<organism evidence="7 8">
    <name type="scientific">Ligilactobacillus equi DSM 15833 = JCM 10991</name>
    <dbReference type="NCBI Taxonomy" id="1423740"/>
    <lineage>
        <taxon>Bacteria</taxon>
        <taxon>Bacillati</taxon>
        <taxon>Bacillota</taxon>
        <taxon>Bacilli</taxon>
        <taxon>Lactobacillales</taxon>
        <taxon>Lactobacillaceae</taxon>
        <taxon>Ligilactobacillus</taxon>
    </lineage>
</organism>
<comment type="similarity">
    <text evidence="5">Belongs to the Prp family.</text>
</comment>
<dbReference type="PATRIC" id="fig|1423740.3.peg.1949"/>
<dbReference type="OrthoDB" id="48998at2"/>
<dbReference type="GO" id="GO:0042254">
    <property type="term" value="P:ribosome biogenesis"/>
    <property type="evidence" value="ECO:0007669"/>
    <property type="project" value="UniProtKB-KW"/>
</dbReference>
<dbReference type="Gene3D" id="3.30.70.1490">
    <property type="entry name" value="Cysteine protease Prp"/>
    <property type="match status" value="1"/>
</dbReference>
<evidence type="ECO:0000256" key="5">
    <source>
        <dbReference type="ARBA" id="ARBA00044503"/>
    </source>
</evidence>
<dbReference type="Pfam" id="PF04327">
    <property type="entry name" value="Peptidase_Prp"/>
    <property type="match status" value="1"/>
</dbReference>
<dbReference type="CDD" id="cd16332">
    <property type="entry name" value="Prp-like"/>
    <property type="match status" value="1"/>
</dbReference>
<comment type="caution">
    <text evidence="7">The sequence shown here is derived from an EMBL/GenBank/DDBJ whole genome shotgun (WGS) entry which is preliminary data.</text>
</comment>
<evidence type="ECO:0000313" key="7">
    <source>
        <dbReference type="EMBL" id="KRL76814.1"/>
    </source>
</evidence>
<reference evidence="7 8" key="1">
    <citation type="journal article" date="2015" name="Genome Announc.">
        <title>Expanding the biotechnology potential of lactobacilli through comparative genomics of 213 strains and associated genera.</title>
        <authorList>
            <person name="Sun Z."/>
            <person name="Harris H.M."/>
            <person name="McCann A."/>
            <person name="Guo C."/>
            <person name="Argimon S."/>
            <person name="Zhang W."/>
            <person name="Yang X."/>
            <person name="Jeffery I.B."/>
            <person name="Cooney J.C."/>
            <person name="Kagawa T.F."/>
            <person name="Liu W."/>
            <person name="Song Y."/>
            <person name="Salvetti E."/>
            <person name="Wrobel A."/>
            <person name="Rasinkangas P."/>
            <person name="Parkhill J."/>
            <person name="Rea M.C."/>
            <person name="O'Sullivan O."/>
            <person name="Ritari J."/>
            <person name="Douillard F.P."/>
            <person name="Paul Ross R."/>
            <person name="Yang R."/>
            <person name="Briner A.E."/>
            <person name="Felis G.E."/>
            <person name="de Vos W.M."/>
            <person name="Barrangou R."/>
            <person name="Klaenhammer T.R."/>
            <person name="Caufield P.W."/>
            <person name="Cui Y."/>
            <person name="Zhang H."/>
            <person name="O'Toole P.W."/>
        </authorList>
    </citation>
    <scope>NUCLEOTIDE SEQUENCE [LARGE SCALE GENOMIC DNA]</scope>
    <source>
        <strain evidence="7 8">DSM 15833</strain>
    </source>
</reference>
<dbReference type="SUPFAM" id="SSF118010">
    <property type="entry name" value="TM1457-like"/>
    <property type="match status" value="1"/>
</dbReference>
<keyword evidence="4" id="KW-0788">Thiol protease</keyword>
<keyword evidence="2" id="KW-0645">Protease</keyword>
<dbReference type="Proteomes" id="UP000051048">
    <property type="component" value="Unassembled WGS sequence"/>
</dbReference>
<evidence type="ECO:0000256" key="6">
    <source>
        <dbReference type="ARBA" id="ARBA00044538"/>
    </source>
</evidence>